<dbReference type="InterPro" id="IPR011130">
    <property type="entry name" value="SecA_preprotein_X-link_dom"/>
</dbReference>
<dbReference type="PROSITE" id="PS01312">
    <property type="entry name" value="SECA"/>
    <property type="match status" value="1"/>
</dbReference>
<dbReference type="InterPro" id="IPR001650">
    <property type="entry name" value="Helicase_C-like"/>
</dbReference>
<dbReference type="SUPFAM" id="SSF52540">
    <property type="entry name" value="P-loop containing nucleoside triphosphate hydrolases"/>
    <property type="match status" value="2"/>
</dbReference>
<dbReference type="GO" id="GO:0006605">
    <property type="term" value="P:protein targeting"/>
    <property type="evidence" value="ECO:0007669"/>
    <property type="project" value="UniProtKB-UniRule"/>
</dbReference>
<dbReference type="GO" id="GO:0043952">
    <property type="term" value="P:protein transport by the Sec complex"/>
    <property type="evidence" value="ECO:0007669"/>
    <property type="project" value="TreeGrafter"/>
</dbReference>
<keyword evidence="3 13" id="KW-0813">Transport</keyword>
<dbReference type="CDD" id="cd17928">
    <property type="entry name" value="DEXDc_SecA"/>
    <property type="match status" value="1"/>
</dbReference>
<feature type="binding site" evidence="13">
    <location>
        <position position="692"/>
    </location>
    <ligand>
        <name>ATP</name>
        <dbReference type="ChEBI" id="CHEBI:30616"/>
    </ligand>
</feature>
<dbReference type="Pfam" id="PF01043">
    <property type="entry name" value="SecA_PP_bind"/>
    <property type="match status" value="1"/>
</dbReference>
<evidence type="ECO:0000256" key="6">
    <source>
        <dbReference type="ARBA" id="ARBA00022519"/>
    </source>
</evidence>
<dbReference type="SUPFAM" id="SSF81886">
    <property type="entry name" value="Helical scaffold and wing domains of SecA"/>
    <property type="match status" value="1"/>
</dbReference>
<evidence type="ECO:0000256" key="11">
    <source>
        <dbReference type="ARBA" id="ARBA00023010"/>
    </source>
</evidence>
<dbReference type="InterPro" id="IPR036266">
    <property type="entry name" value="SecA_Wing/Scaffold_sf"/>
</dbReference>
<dbReference type="PRINTS" id="PR00906">
    <property type="entry name" value="SECA"/>
</dbReference>
<feature type="binding site" evidence="13">
    <location>
        <position position="177"/>
    </location>
    <ligand>
        <name>ATP</name>
        <dbReference type="ChEBI" id="CHEBI:30616"/>
    </ligand>
</feature>
<dbReference type="NCBIfam" id="NF009536">
    <property type="entry name" value="PRK12901.1"/>
    <property type="match status" value="1"/>
</dbReference>
<keyword evidence="10 13" id="KW-1278">Translocase</keyword>
<dbReference type="GO" id="GO:0005524">
    <property type="term" value="F:ATP binding"/>
    <property type="evidence" value="ECO:0007669"/>
    <property type="project" value="UniProtKB-UniRule"/>
</dbReference>
<dbReference type="CDD" id="cd18803">
    <property type="entry name" value="SF2_C_secA"/>
    <property type="match status" value="1"/>
</dbReference>
<dbReference type="EMBL" id="CP006873">
    <property type="protein sequence ID" value="AID37414.1"/>
    <property type="molecule type" value="Genomic_DNA"/>
</dbReference>
<keyword evidence="7 13" id="KW-0547">Nucleotide-binding</keyword>
<evidence type="ECO:0000256" key="2">
    <source>
        <dbReference type="ARBA" id="ARBA00007650"/>
    </source>
</evidence>
<comment type="similarity">
    <text evidence="2 13">Belongs to the SecA family.</text>
</comment>
<protein>
    <recommendedName>
        <fullName evidence="13">Protein translocase subunit SecA</fullName>
        <ecNumber evidence="13">7.4.2.8</ecNumber>
    </recommendedName>
</protein>
<dbReference type="InterPro" id="IPR011115">
    <property type="entry name" value="SecA_DEAD"/>
</dbReference>
<dbReference type="FunFam" id="3.40.50.300:FF:000429">
    <property type="entry name" value="Preprotein translocase subunit SecA"/>
    <property type="match status" value="1"/>
</dbReference>
<evidence type="ECO:0000259" key="16">
    <source>
        <dbReference type="PROSITE" id="PS51196"/>
    </source>
</evidence>
<dbReference type="Proteomes" id="UP000027148">
    <property type="component" value="Chromosome"/>
</dbReference>
<dbReference type="Gene3D" id="3.90.1440.10">
    <property type="entry name" value="SecA, preprotein cross-linking domain"/>
    <property type="match status" value="1"/>
</dbReference>
<dbReference type="PROSITE" id="PS51196">
    <property type="entry name" value="SECA_MOTOR_DEAD"/>
    <property type="match status" value="1"/>
</dbReference>
<dbReference type="AlphaFoldDB" id="A0A068DSP7"/>
<keyword evidence="8 13" id="KW-0067">ATP-binding</keyword>
<dbReference type="PANTHER" id="PTHR30612:SF0">
    <property type="entry name" value="CHLOROPLAST PROTEIN-TRANSPORTING ATPASE"/>
    <property type="match status" value="1"/>
</dbReference>
<evidence type="ECO:0000259" key="14">
    <source>
        <dbReference type="PROSITE" id="PS51192"/>
    </source>
</evidence>
<keyword evidence="6" id="KW-0997">Cell inner membrane</keyword>
<evidence type="ECO:0000256" key="1">
    <source>
        <dbReference type="ARBA" id="ARBA00004170"/>
    </source>
</evidence>
<dbReference type="OrthoDB" id="9805579at2"/>
<accession>A0A068DSP7</accession>
<feature type="domain" description="SecA family profile" evidence="16">
    <location>
        <begin position="5"/>
        <end position="770"/>
    </location>
</feature>
<dbReference type="GO" id="GO:0031522">
    <property type="term" value="C:cell envelope Sec protein transport complex"/>
    <property type="evidence" value="ECO:0007669"/>
    <property type="project" value="TreeGrafter"/>
</dbReference>
<dbReference type="Pfam" id="PF07517">
    <property type="entry name" value="SecA_DEAD"/>
    <property type="match status" value="1"/>
</dbReference>
<dbReference type="SUPFAM" id="SSF81767">
    <property type="entry name" value="Pre-protein crosslinking domain of SecA"/>
    <property type="match status" value="1"/>
</dbReference>
<evidence type="ECO:0000256" key="3">
    <source>
        <dbReference type="ARBA" id="ARBA00022448"/>
    </source>
</evidence>
<dbReference type="STRING" id="1415657.FNIIJ_123"/>
<dbReference type="InterPro" id="IPR020937">
    <property type="entry name" value="SecA_CS"/>
</dbReference>
<keyword evidence="4 13" id="KW-1003">Cell membrane</keyword>
<evidence type="ECO:0000256" key="10">
    <source>
        <dbReference type="ARBA" id="ARBA00022967"/>
    </source>
</evidence>
<dbReference type="InterPro" id="IPR011116">
    <property type="entry name" value="SecA_Wing/Scaffold"/>
</dbReference>
<dbReference type="SMART" id="SM00958">
    <property type="entry name" value="SecA_PP_bind"/>
    <property type="match status" value="1"/>
</dbReference>
<dbReference type="PROSITE" id="PS51192">
    <property type="entry name" value="HELICASE_ATP_BIND_1"/>
    <property type="match status" value="1"/>
</dbReference>
<dbReference type="EC" id="7.4.2.8" evidence="13"/>
<dbReference type="GO" id="GO:0008564">
    <property type="term" value="F:protein-exporting ATPase activity"/>
    <property type="evidence" value="ECO:0007669"/>
    <property type="project" value="UniProtKB-EC"/>
</dbReference>
<keyword evidence="12 13" id="KW-0472">Membrane</keyword>
<proteinExistence type="inferred from homology"/>
<keyword evidence="11 13" id="KW-0811">Translocation</keyword>
<comment type="subunit">
    <text evidence="13">Monomer and homodimer. Part of the essential Sec protein translocation apparatus which comprises SecA, SecYEG and auxiliary proteins SecDF. Other proteins may also be involved.</text>
</comment>
<dbReference type="PROSITE" id="PS51194">
    <property type="entry name" value="HELICASE_CTER"/>
    <property type="match status" value="1"/>
</dbReference>
<dbReference type="SMART" id="SM00957">
    <property type="entry name" value="SecA_DEAD"/>
    <property type="match status" value="1"/>
</dbReference>
<keyword evidence="5 13" id="KW-0963">Cytoplasm</keyword>
<dbReference type="Gene3D" id="3.40.50.300">
    <property type="entry name" value="P-loop containing nucleotide triphosphate hydrolases"/>
    <property type="match status" value="3"/>
</dbReference>
<feature type="domain" description="Helicase ATP-binding" evidence="14">
    <location>
        <begin position="179"/>
        <end position="338"/>
    </location>
</feature>
<dbReference type="Pfam" id="PF21090">
    <property type="entry name" value="P-loop_SecA"/>
    <property type="match status" value="1"/>
</dbReference>
<feature type="domain" description="Helicase C-terminal" evidence="15">
    <location>
        <begin position="620"/>
        <end position="786"/>
    </location>
</feature>
<keyword evidence="18" id="KW-1185">Reference proteome</keyword>
<dbReference type="InterPro" id="IPR014001">
    <property type="entry name" value="Helicase_ATP-bd"/>
</dbReference>
<gene>
    <name evidence="13 17" type="primary">secA</name>
    <name evidence="17" type="ORF">FNIIJ_123</name>
</gene>
<dbReference type="InterPro" id="IPR014018">
    <property type="entry name" value="SecA_motor_DEAD"/>
</dbReference>
<comment type="subcellular location">
    <subcellularLocation>
        <location evidence="13">Cell membrane</location>
        <topology evidence="13">Peripheral membrane protein</topology>
        <orientation evidence="13">Cytoplasmic side</orientation>
    </subcellularLocation>
    <subcellularLocation>
        <location evidence="13">Cytoplasm</location>
    </subcellularLocation>
    <subcellularLocation>
        <location evidence="1">Membrane</location>
        <topology evidence="1">Peripheral membrane protein</topology>
    </subcellularLocation>
    <text evidence="13">Distribution is 50-50.</text>
</comment>
<dbReference type="GO" id="GO:0017038">
    <property type="term" value="P:protein import"/>
    <property type="evidence" value="ECO:0007669"/>
    <property type="project" value="InterPro"/>
</dbReference>
<dbReference type="PANTHER" id="PTHR30612">
    <property type="entry name" value="SECA INNER MEMBRANE COMPONENT OF SEC PROTEIN SECRETION SYSTEM"/>
    <property type="match status" value="1"/>
</dbReference>
<evidence type="ECO:0000256" key="7">
    <source>
        <dbReference type="ARBA" id="ARBA00022741"/>
    </source>
</evidence>
<evidence type="ECO:0000256" key="8">
    <source>
        <dbReference type="ARBA" id="ARBA00022840"/>
    </source>
</evidence>
<dbReference type="GO" id="GO:0065002">
    <property type="term" value="P:intracellular protein transmembrane transport"/>
    <property type="evidence" value="ECO:0007669"/>
    <property type="project" value="UniProtKB-UniRule"/>
</dbReference>
<comment type="catalytic activity">
    <reaction evidence="13">
        <text>ATP + H2O + cellular proteinSide 1 = ADP + phosphate + cellular proteinSide 2.</text>
        <dbReference type="EC" id="7.4.2.8"/>
    </reaction>
</comment>
<sequence length="1031" mass="119830">MNFREKILKSFFGNKNEIDIQNAKQFLKKIKKFEPTISSLSHDELRYQTILFKKILKKKTKKIYNNIISLHKQADKEKDVDVKENLYEIIDSKKKILYNLEEKILLEILPEAFAVIKETARRFKENVEIQVQITPFDKILSYKKKYVGLQKNRAIWKNIWDANGKPIVWDMVHYETQLIGGVILHQGKIAEMATGEGKTLVATLPIYLNSLTGRGIHIVTISDYLAQRDAAWMAPIMEFHGLSVDCINNYFPNTYMRRKAYAADITYGTSNEFGFDYLRDNIACSTEEIVQHELNYAIIDEIDSVLIDDARTPLVISGAISPETYNEFNILKPKVENIIQQQRIQLNKTFNEAKKLIELGDTKNGGFKLLQVYRGFPKSKPLIKFINEENIRLLLQNTEYKFMQDKDLHQISENLYFIIYEKNNTIELTDKGINFLSKEISDTNFFIVRDLITDIVQLESKKLPKKKEKKQKEELLKEFFIKSKRLNMFNQLLKAYTFFDKNIDYIVLDGSVKIIDEQTGRIMEGRRYSDVLHQALEAKENVKIESATQTFATITLQNYFRMYKKLAGMTGTAATESGEFWQIYKLDVVTIPPHKPVQRKDYQNLVFKTKREKYNAIINEILKIYKIEKRPILVGTTSIEVSELLSRTLKLKKIPHNVLNAKLHKEEANIIAKAGNKGVITIATNMAGRGTDIKLSPEAKSAGGLAILGTECHDSRRIDKQLRGRSGRQGDPGSSQFFISLEDNLMRLFGSSRIAKVMDKLGHKEGDLIQHPLITRSIEQAQKKIEEKNFRIRKRLLEYDDVINKQREVIYRKRKNALLGERLSIDIATMLYYTIQNLVSSNKELNHFEHFQSEWVHHFASESLIKDEDFSLRKEIVNSLYHDAINSLQLRQEHIAAIFFPLIENIYHSQYKLIQVPITDGVRNIYAVLDIKKAYESKGKSLIRECERATVLSLIDEKWKEHLKEIDELRDSVQNAVYEQKDPLLIYKVEAFNLFHKTMNEINRETISFLFQANFSFPEFDDSQEKIISPN</sequence>
<evidence type="ECO:0000259" key="15">
    <source>
        <dbReference type="PROSITE" id="PS51194"/>
    </source>
</evidence>
<dbReference type="HOGENOM" id="CLU_005314_3_0_10"/>
<dbReference type="Gene3D" id="1.10.3060.10">
    <property type="entry name" value="Helical scaffold and wing domains of SecA"/>
    <property type="match status" value="1"/>
</dbReference>
<keyword evidence="9 13" id="KW-0653">Protein transport</keyword>
<evidence type="ECO:0000313" key="17">
    <source>
        <dbReference type="EMBL" id="AID37414.1"/>
    </source>
</evidence>
<evidence type="ECO:0000256" key="12">
    <source>
        <dbReference type="ARBA" id="ARBA00023136"/>
    </source>
</evidence>
<dbReference type="Pfam" id="PF07516">
    <property type="entry name" value="SecA_SW"/>
    <property type="match status" value="1"/>
</dbReference>
<dbReference type="KEGG" id="elv:FNIIJ_123"/>
<evidence type="ECO:0000256" key="4">
    <source>
        <dbReference type="ARBA" id="ARBA00022475"/>
    </source>
</evidence>
<dbReference type="InterPro" id="IPR036670">
    <property type="entry name" value="SecA_X-link_sf"/>
</dbReference>
<organism evidence="17 18">
    <name type="scientific">Candidatus Walczuchella monophlebidarum</name>
    <dbReference type="NCBI Taxonomy" id="1415657"/>
    <lineage>
        <taxon>Bacteria</taxon>
        <taxon>Pseudomonadati</taxon>
        <taxon>Bacteroidota</taxon>
        <taxon>Flavobacteriia</taxon>
        <taxon>Flavobacteriales</taxon>
        <taxon>Candidatus Walczuchella</taxon>
    </lineage>
</organism>
<dbReference type="InterPro" id="IPR044722">
    <property type="entry name" value="SecA_SF2_C"/>
</dbReference>
<dbReference type="GO" id="GO:0005886">
    <property type="term" value="C:plasma membrane"/>
    <property type="evidence" value="ECO:0007669"/>
    <property type="project" value="UniProtKB-SubCell"/>
</dbReference>
<name>A0A068DSP7_9FLAO</name>
<reference evidence="17 18" key="1">
    <citation type="journal article" date="2014" name="Genome Biol. Evol.">
        <title>Genome sequence of "Candidatus Walczuchella monophlebidarum" the flavobacterial endosymbiont of Llaveia axin axin (Hemiptera: Coccoidea: Monophlebidae).</title>
        <authorList>
            <person name="Rosas-Perez T."/>
            <person name="Rosenblueth M."/>
            <person name="Rincon-Rosales R."/>
            <person name="Mora J."/>
            <person name="Martinez-Romero E."/>
        </authorList>
    </citation>
    <scope>NUCLEOTIDE SEQUENCE [LARGE SCALE GENOMIC DNA]</scope>
    <source>
        <strain evidence="17">FNIIJ</strain>
    </source>
</reference>
<evidence type="ECO:0000313" key="18">
    <source>
        <dbReference type="Proteomes" id="UP000027148"/>
    </source>
</evidence>
<feature type="binding site" evidence="13">
    <location>
        <begin position="195"/>
        <end position="199"/>
    </location>
    <ligand>
        <name>ATP</name>
        <dbReference type="ChEBI" id="CHEBI:30616"/>
    </ligand>
</feature>
<dbReference type="RefSeq" id="WP_051673238.1">
    <property type="nucleotide sequence ID" value="NZ_CP006873.1"/>
</dbReference>
<dbReference type="InterPro" id="IPR000185">
    <property type="entry name" value="SecA"/>
</dbReference>
<dbReference type="HAMAP" id="MF_01382">
    <property type="entry name" value="SecA"/>
    <property type="match status" value="1"/>
</dbReference>
<evidence type="ECO:0000256" key="9">
    <source>
        <dbReference type="ARBA" id="ARBA00022927"/>
    </source>
</evidence>
<dbReference type="InterPro" id="IPR027417">
    <property type="entry name" value="P-loop_NTPase"/>
</dbReference>
<dbReference type="GO" id="GO:0005829">
    <property type="term" value="C:cytosol"/>
    <property type="evidence" value="ECO:0007669"/>
    <property type="project" value="TreeGrafter"/>
</dbReference>
<evidence type="ECO:0000256" key="5">
    <source>
        <dbReference type="ARBA" id="ARBA00022490"/>
    </source>
</evidence>
<comment type="function">
    <text evidence="13">Part of the Sec protein translocase complex. Interacts with the SecYEG preprotein conducting channel. Has a central role in coupling the hydrolysis of ATP to the transfer of proteins into and across the cell membrane, serving as an ATP-driven molecular motor driving the stepwise translocation of polypeptide chains across the membrane.</text>
</comment>
<dbReference type="FunFam" id="3.40.50.300:FF:000246">
    <property type="entry name" value="Preprotein translocase subunit SecA"/>
    <property type="match status" value="1"/>
</dbReference>
<evidence type="ECO:0000256" key="13">
    <source>
        <dbReference type="HAMAP-Rule" id="MF_01382"/>
    </source>
</evidence>